<evidence type="ECO:0000313" key="3">
    <source>
        <dbReference type="Proteomes" id="UP001279734"/>
    </source>
</evidence>
<dbReference type="EMBL" id="BSYO01000015">
    <property type="protein sequence ID" value="GMH15541.1"/>
    <property type="molecule type" value="Genomic_DNA"/>
</dbReference>
<sequence length="219" mass="23732">MLFLLLPKFFLLGLNVDRGLAWSWGHMYGCSGDVAGGSLPASLLDAEKGIWGVADLSHGILLVALFYLQLLAKGESTLNWAASCRADCRSSYAEGWAAYSVSHEQLTVQRKQHLGSSLAVKPDPATSLHFKLHQDQQTIIWRQPVNCQCTKIAQQPFHNQQKNGALASKIPAHASAHCHTATKNLEAASTPSTAHAPESPRSRAQANVYIIKASAPILQ</sequence>
<reference evidence="2" key="1">
    <citation type="submission" date="2023-05" db="EMBL/GenBank/DDBJ databases">
        <title>Nepenthes gracilis genome sequencing.</title>
        <authorList>
            <person name="Fukushima K."/>
        </authorList>
    </citation>
    <scope>NUCLEOTIDE SEQUENCE</scope>
    <source>
        <strain evidence="2">SING2019-196</strain>
    </source>
</reference>
<evidence type="ECO:0000313" key="2">
    <source>
        <dbReference type="EMBL" id="GMH15541.1"/>
    </source>
</evidence>
<gene>
    <name evidence="2" type="ORF">Nepgr_017382</name>
</gene>
<dbReference type="Proteomes" id="UP001279734">
    <property type="component" value="Unassembled WGS sequence"/>
</dbReference>
<protein>
    <submittedName>
        <fullName evidence="2">Uncharacterized protein</fullName>
    </submittedName>
</protein>
<dbReference type="AlphaFoldDB" id="A0AAD3XTB1"/>
<accession>A0AAD3XTB1</accession>
<keyword evidence="1" id="KW-0732">Signal</keyword>
<organism evidence="2 3">
    <name type="scientific">Nepenthes gracilis</name>
    <name type="common">Slender pitcher plant</name>
    <dbReference type="NCBI Taxonomy" id="150966"/>
    <lineage>
        <taxon>Eukaryota</taxon>
        <taxon>Viridiplantae</taxon>
        <taxon>Streptophyta</taxon>
        <taxon>Embryophyta</taxon>
        <taxon>Tracheophyta</taxon>
        <taxon>Spermatophyta</taxon>
        <taxon>Magnoliopsida</taxon>
        <taxon>eudicotyledons</taxon>
        <taxon>Gunneridae</taxon>
        <taxon>Pentapetalae</taxon>
        <taxon>Caryophyllales</taxon>
        <taxon>Nepenthaceae</taxon>
        <taxon>Nepenthes</taxon>
    </lineage>
</organism>
<feature type="chain" id="PRO_5041949059" evidence="1">
    <location>
        <begin position="22"/>
        <end position="219"/>
    </location>
</feature>
<comment type="caution">
    <text evidence="2">The sequence shown here is derived from an EMBL/GenBank/DDBJ whole genome shotgun (WGS) entry which is preliminary data.</text>
</comment>
<keyword evidence="3" id="KW-1185">Reference proteome</keyword>
<feature type="signal peptide" evidence="1">
    <location>
        <begin position="1"/>
        <end position="21"/>
    </location>
</feature>
<proteinExistence type="predicted"/>
<name>A0AAD3XTB1_NEPGR</name>
<evidence type="ECO:0000256" key="1">
    <source>
        <dbReference type="SAM" id="SignalP"/>
    </source>
</evidence>